<dbReference type="OrthoDB" id="6077919at2759"/>
<dbReference type="SUPFAM" id="SSF47353">
    <property type="entry name" value="Retrovirus capsid dimerization domain-like"/>
    <property type="match status" value="1"/>
</dbReference>
<dbReference type="PROSITE" id="PS50804">
    <property type="entry name" value="SCAN_BOX"/>
    <property type="match status" value="1"/>
</dbReference>
<comment type="caution">
    <text evidence="2">The sequence shown here is derived from an EMBL/GenBank/DDBJ whole genome shotgun (WGS) entry which is preliminary data.</text>
</comment>
<evidence type="ECO:0000259" key="1">
    <source>
        <dbReference type="PROSITE" id="PS50804"/>
    </source>
</evidence>
<dbReference type="InterPro" id="IPR003309">
    <property type="entry name" value="SCAN_dom"/>
</dbReference>
<dbReference type="Pfam" id="PF02023">
    <property type="entry name" value="SCAN"/>
    <property type="match status" value="1"/>
</dbReference>
<name>A0A9Q0YBD4_9SAUR</name>
<dbReference type="Gene3D" id="1.10.4020.10">
    <property type="entry name" value="DNA breaking-rejoining enzymes"/>
    <property type="match status" value="1"/>
</dbReference>
<feature type="domain" description="SCAN box" evidence="1">
    <location>
        <begin position="61"/>
        <end position="100"/>
    </location>
</feature>
<protein>
    <recommendedName>
        <fullName evidence="1">SCAN box domain-containing protein</fullName>
    </recommendedName>
</protein>
<dbReference type="Proteomes" id="UP001142489">
    <property type="component" value="Unassembled WGS sequence"/>
</dbReference>
<dbReference type="InterPro" id="IPR038269">
    <property type="entry name" value="SCAN_sf"/>
</dbReference>
<sequence length="118" mass="13227">EVVDTLGLEEGGKYKSMKVAALLTLNLMGETYRKCFGELRTKPGIPLHLLAQTMQANMVCWLKPEGRTKDQMVDDIVIEQLVRTVGIPAKNWVRKNWPMSVKSEPVDKAPPLDTSISM</sequence>
<dbReference type="AlphaFoldDB" id="A0A9Q0YBD4"/>
<dbReference type="EMBL" id="JAPFRF010000001">
    <property type="protein sequence ID" value="KAJ7345699.1"/>
    <property type="molecule type" value="Genomic_DNA"/>
</dbReference>
<organism evidence="2 3">
    <name type="scientific">Phrynocephalus forsythii</name>
    <dbReference type="NCBI Taxonomy" id="171643"/>
    <lineage>
        <taxon>Eukaryota</taxon>
        <taxon>Metazoa</taxon>
        <taxon>Chordata</taxon>
        <taxon>Craniata</taxon>
        <taxon>Vertebrata</taxon>
        <taxon>Euteleostomi</taxon>
        <taxon>Lepidosauria</taxon>
        <taxon>Squamata</taxon>
        <taxon>Bifurcata</taxon>
        <taxon>Unidentata</taxon>
        <taxon>Episquamata</taxon>
        <taxon>Toxicofera</taxon>
        <taxon>Iguania</taxon>
        <taxon>Acrodonta</taxon>
        <taxon>Agamidae</taxon>
        <taxon>Agaminae</taxon>
        <taxon>Phrynocephalus</taxon>
    </lineage>
</organism>
<proteinExistence type="predicted"/>
<gene>
    <name evidence="2" type="ORF">JRQ81_001649</name>
</gene>
<evidence type="ECO:0000313" key="2">
    <source>
        <dbReference type="EMBL" id="KAJ7345699.1"/>
    </source>
</evidence>
<accession>A0A9Q0YBD4</accession>
<feature type="non-terminal residue" evidence="2">
    <location>
        <position position="1"/>
    </location>
</feature>
<reference evidence="2" key="1">
    <citation type="journal article" date="2023" name="DNA Res.">
        <title>Chromosome-level genome assembly of Phrynocephalus forsythii using third-generation DNA sequencing and Hi-C analysis.</title>
        <authorList>
            <person name="Qi Y."/>
            <person name="Zhao W."/>
            <person name="Zhao Y."/>
            <person name="Niu C."/>
            <person name="Cao S."/>
            <person name="Zhang Y."/>
        </authorList>
    </citation>
    <scope>NUCLEOTIDE SEQUENCE</scope>
    <source>
        <tissue evidence="2">Muscle</tissue>
    </source>
</reference>
<evidence type="ECO:0000313" key="3">
    <source>
        <dbReference type="Proteomes" id="UP001142489"/>
    </source>
</evidence>
<keyword evidence="3" id="KW-1185">Reference proteome</keyword>